<reference evidence="1 2" key="1">
    <citation type="submission" date="2020-07" db="EMBL/GenBank/DDBJ databases">
        <title>Genomic Encyclopedia of Type Strains, Phase IV (KMG-V): Genome sequencing to study the core and pangenomes of soil and plant-associated prokaryotes.</title>
        <authorList>
            <person name="Whitman W."/>
        </authorList>
    </citation>
    <scope>NUCLEOTIDE SEQUENCE [LARGE SCALE GENOMIC DNA]</scope>
    <source>
        <strain evidence="1 2">A4</strain>
    </source>
</reference>
<dbReference type="AlphaFoldDB" id="A0A7J9NGZ9"/>
<proteinExistence type="predicted"/>
<name>A0A7J9NGZ9_METMI</name>
<sequence length="235" mass="28158">MNPYYFLKNYLKYKIMYLKNEINFRKGRVTKLEYELKRLLYSNVQEWGEGYFYQSYPPLNIPGWRSTLSRVKIYRLEEYLNKNMDVLDIGGNVGFFSTYISKLVNQVSIIEKNPKLVKIGEKIIGFSKIDNVKFFCMDFKNINLKNKYDFIFSFAVHGWIGYEFREYLLKLHELLKNEGIVLIESHNIKNDDLHEKLNSVQDLFSIISTGTIDDDPRYVRKFYYLKKNSRQYNGK</sequence>
<dbReference type="RefSeq" id="WP_181487612.1">
    <property type="nucleotide sequence ID" value="NZ_JACDUI010000001.1"/>
</dbReference>
<protein>
    <submittedName>
        <fullName evidence="1">SAM-dependent methyltransferase</fullName>
    </submittedName>
</protein>
<dbReference type="Proteomes" id="UP000563838">
    <property type="component" value="Unassembled WGS sequence"/>
</dbReference>
<dbReference type="PANTHER" id="PTHR43861:SF6">
    <property type="entry name" value="METHYLTRANSFERASE TYPE 11"/>
    <property type="match status" value="1"/>
</dbReference>
<organism evidence="1 2">
    <name type="scientific">Methanococcus maripaludis</name>
    <name type="common">Methanococcus deltae</name>
    <dbReference type="NCBI Taxonomy" id="39152"/>
    <lineage>
        <taxon>Archaea</taxon>
        <taxon>Methanobacteriati</taxon>
        <taxon>Methanobacteriota</taxon>
        <taxon>Methanomada group</taxon>
        <taxon>Methanococci</taxon>
        <taxon>Methanococcales</taxon>
        <taxon>Methanococcaceae</taxon>
        <taxon>Methanococcus</taxon>
    </lineage>
</organism>
<keyword evidence="1" id="KW-0808">Transferase</keyword>
<dbReference type="GO" id="GO:0008168">
    <property type="term" value="F:methyltransferase activity"/>
    <property type="evidence" value="ECO:0007669"/>
    <property type="project" value="UniProtKB-KW"/>
</dbReference>
<evidence type="ECO:0000313" key="1">
    <source>
        <dbReference type="EMBL" id="MBA2840125.1"/>
    </source>
</evidence>
<comment type="caution">
    <text evidence="1">The sequence shown here is derived from an EMBL/GenBank/DDBJ whole genome shotgun (WGS) entry which is preliminary data.</text>
</comment>
<accession>A0A7J9NGZ9</accession>
<dbReference type="CDD" id="cd02440">
    <property type="entry name" value="AdoMet_MTases"/>
    <property type="match status" value="1"/>
</dbReference>
<keyword evidence="1" id="KW-0489">Methyltransferase</keyword>
<dbReference type="InterPro" id="IPR029063">
    <property type="entry name" value="SAM-dependent_MTases_sf"/>
</dbReference>
<dbReference type="PANTHER" id="PTHR43861">
    <property type="entry name" value="TRANS-ACONITATE 2-METHYLTRANSFERASE-RELATED"/>
    <property type="match status" value="1"/>
</dbReference>
<dbReference type="SUPFAM" id="SSF53335">
    <property type="entry name" value="S-adenosyl-L-methionine-dependent methyltransferases"/>
    <property type="match status" value="1"/>
</dbReference>
<evidence type="ECO:0000313" key="2">
    <source>
        <dbReference type="Proteomes" id="UP000563838"/>
    </source>
</evidence>
<dbReference type="GO" id="GO:0032259">
    <property type="term" value="P:methylation"/>
    <property type="evidence" value="ECO:0007669"/>
    <property type="project" value="UniProtKB-KW"/>
</dbReference>
<dbReference type="Pfam" id="PF13489">
    <property type="entry name" value="Methyltransf_23"/>
    <property type="match status" value="1"/>
</dbReference>
<dbReference type="EMBL" id="JACDUI010000001">
    <property type="protein sequence ID" value="MBA2840125.1"/>
    <property type="molecule type" value="Genomic_DNA"/>
</dbReference>
<gene>
    <name evidence="1" type="ORF">HNP87_000637</name>
</gene>
<dbReference type="Gene3D" id="3.40.50.150">
    <property type="entry name" value="Vaccinia Virus protein VP39"/>
    <property type="match status" value="1"/>
</dbReference>